<dbReference type="SUPFAM" id="SSF49562">
    <property type="entry name" value="C2 domain (Calcium/lipid-binding domain, CaLB)"/>
    <property type="match status" value="2"/>
</dbReference>
<dbReference type="CDD" id="cd04009">
    <property type="entry name" value="C2B_Munc13-like"/>
    <property type="match status" value="1"/>
</dbReference>
<keyword evidence="7" id="KW-0967">Endosome</keyword>
<comment type="subcellular location">
    <subcellularLocation>
        <location evidence="2">Cytoplasm</location>
    </subcellularLocation>
    <subcellularLocation>
        <location evidence="3">Late endosome</location>
    </subcellularLocation>
    <subcellularLocation>
        <location evidence="1">Recycling endosome</location>
    </subcellularLocation>
</comment>
<dbReference type="Gene3D" id="1.20.58.1100">
    <property type="match status" value="1"/>
</dbReference>
<feature type="domain" description="MHD1" evidence="9">
    <location>
        <begin position="682"/>
        <end position="803"/>
    </location>
</feature>
<organism evidence="11 12">
    <name type="scientific">Patiria miniata</name>
    <name type="common">Bat star</name>
    <name type="synonym">Asterina miniata</name>
    <dbReference type="NCBI Taxonomy" id="46514"/>
    <lineage>
        <taxon>Eukaryota</taxon>
        <taxon>Metazoa</taxon>
        <taxon>Echinodermata</taxon>
        <taxon>Eleutherozoa</taxon>
        <taxon>Asterozoa</taxon>
        <taxon>Asteroidea</taxon>
        <taxon>Valvatacea</taxon>
        <taxon>Valvatida</taxon>
        <taxon>Asterinidae</taxon>
        <taxon>Patiria</taxon>
    </lineage>
</organism>
<dbReference type="GO" id="GO:0005770">
    <property type="term" value="C:late endosome"/>
    <property type="evidence" value="ECO:0007669"/>
    <property type="project" value="UniProtKB-SubCell"/>
</dbReference>
<feature type="domain" description="MHD2" evidence="10">
    <location>
        <begin position="939"/>
        <end position="1050"/>
    </location>
</feature>
<dbReference type="InterPro" id="IPR014770">
    <property type="entry name" value="Munc13_1"/>
</dbReference>
<dbReference type="GO" id="GO:0099503">
    <property type="term" value="C:secretory vesicle"/>
    <property type="evidence" value="ECO:0007669"/>
    <property type="project" value="TreeGrafter"/>
</dbReference>
<dbReference type="PANTHER" id="PTHR45999">
    <property type="entry name" value="UNC-13-4A, ISOFORM B"/>
    <property type="match status" value="1"/>
</dbReference>
<proteinExistence type="inferred from homology"/>
<dbReference type="GO" id="GO:0055037">
    <property type="term" value="C:recycling endosome"/>
    <property type="evidence" value="ECO:0007669"/>
    <property type="project" value="UniProtKB-SubCell"/>
</dbReference>
<dbReference type="InterPro" id="IPR035892">
    <property type="entry name" value="C2_domain_sf"/>
</dbReference>
<evidence type="ECO:0000256" key="2">
    <source>
        <dbReference type="ARBA" id="ARBA00004496"/>
    </source>
</evidence>
<dbReference type="PROSITE" id="PS51259">
    <property type="entry name" value="MHD2"/>
    <property type="match status" value="1"/>
</dbReference>
<dbReference type="InterPro" id="IPR010439">
    <property type="entry name" value="MUN_dom"/>
</dbReference>
<dbReference type="Gene3D" id="1.10.357.50">
    <property type="match status" value="1"/>
</dbReference>
<dbReference type="Pfam" id="PF00168">
    <property type="entry name" value="C2"/>
    <property type="match status" value="3"/>
</dbReference>
<dbReference type="InterPro" id="IPR014772">
    <property type="entry name" value="Munc13_dom-2"/>
</dbReference>
<sequence>MMTKSRLLPRWIKILGPKNVFSKSREGISGMSVAGSLGQRLTARRGSWHHSKLVATLSQGEDATLAEAEEKELQEILRISASNKKLKKTKVSESDGHFFENFSALTDQQESFHFRQNPGGSEVPEQTEDDILASKIDHPCKDVPKLSKKEIVDLYRSILSVIQFRLCASNQSFPPDLELYGYMHDMFKVYVSVNEHNSMVLTISKGAPPDTVLMVTVQEAKDLIGKDVSGLSDPFCVMGILASGESKKPFVTNSRVPHGTCSPHLHHKEKGSHGNQDLQSTSIIKEQLNPKWNENFRFVLGCAVQTGWFHIDVWDHDEETTVMEVVKKSGDIQSVKGVKRLLKEVIQSTRLGGSNPDDFLGYVNIKLDAIPSWGLSGWYPLKSKSSRSKASSGEIFLKLKMSLQRADQSYQVLSPTAVHRILWFHIVHYEVARLDQLGAWDGELPSRAMTILQQHAVQYEISDLHQSLCRWLAYSQECTMCVIDFKSFYTYGETLKRSWKPFALSADEEQYLQKSFHSFITYAVDMLHRQQDMFPPTNKLALRRLQYLLLCLSQINEMEFAERNVLFQPNCQAVILAAIKEDIHNWYSKKQSEMVDAKPEIERVSSLAGLTNTINGQFQRLLQFVHNTYQTVFEIPYFTIVYKEMDLRLMADVTRCLTSTVSHHTLDDVEGEEYSQRSTALFELYLALRDFVGFSENLTEGDQADLEIKGYHKFFKKAVEKWLNVSRKRAAERIKKAVELDQVALVDTMVKHSTSAVDVATCFAQIREFWQRLDWPDTVGSYVFVAKVTDDICHGAVSYANIIHDKLRQNGYYDDEGQFDVTDQLCIAINNIEQVRRSLAIMPESLGWQRIQVAMEMEYGEMAGRQCQDTLQTMMASADEDMVNVIEHVVQRVGERMRPDLRRFLRALLAAHIHSCIDDNTRQGQETSAMDVSKNLQFLQAIDPLMEYLDTNMITLHNCLLKSNFDRILQDIWIVLVDELSKIISNKNKALHGKPLLFCRLNDTLDILSDFFYADTKGLALPTLHNATYMEMKSYTESNMADTHELIEAFYGQKLQEVEEIIESNKESLLGTLTVKCYYNDVTNHLCIMLVNAKNITPKDRSGMSDPYVILELQPSFVFPKSSPRKSKIVKETVHPLFDETFEFPVTKDQCKNRGACLHLIMYDHDVIGSDDLEGETFLSLQDIPGVKQAFESSYAAVKAVPLPLRLPEKNNNTPFLLSTLKQRPTDRVAQEFAKKRAQLLKRAKVAP</sequence>
<dbReference type="PROSITE" id="PS50004">
    <property type="entry name" value="C2"/>
    <property type="match status" value="2"/>
</dbReference>
<feature type="domain" description="C2" evidence="8">
    <location>
        <begin position="193"/>
        <end position="355"/>
    </location>
</feature>
<keyword evidence="6" id="KW-0963">Cytoplasm</keyword>
<evidence type="ECO:0000259" key="9">
    <source>
        <dbReference type="PROSITE" id="PS51258"/>
    </source>
</evidence>
<dbReference type="EnsemblMetazoa" id="XM_038208189.1">
    <property type="protein sequence ID" value="XP_038064117.1"/>
    <property type="gene ID" value="LOC119734669"/>
</dbReference>
<reference evidence="11" key="1">
    <citation type="submission" date="2022-11" db="UniProtKB">
        <authorList>
            <consortium name="EnsemblMetazoa"/>
        </authorList>
    </citation>
    <scope>IDENTIFICATION</scope>
</reference>
<evidence type="ECO:0000259" key="8">
    <source>
        <dbReference type="PROSITE" id="PS50004"/>
    </source>
</evidence>
<evidence type="ECO:0000256" key="6">
    <source>
        <dbReference type="ARBA" id="ARBA00022490"/>
    </source>
</evidence>
<evidence type="ECO:0000256" key="1">
    <source>
        <dbReference type="ARBA" id="ARBA00004172"/>
    </source>
</evidence>
<dbReference type="OrthoDB" id="7976202at2759"/>
<accession>A0A914AK60</accession>
<name>A0A914AK60_PATMI</name>
<evidence type="ECO:0000256" key="3">
    <source>
        <dbReference type="ARBA" id="ARBA00004603"/>
    </source>
</evidence>
<dbReference type="PANTHER" id="PTHR45999:SF4">
    <property type="entry name" value="UNC-13-4A, ISOFORM B"/>
    <property type="match status" value="1"/>
</dbReference>
<evidence type="ECO:0000313" key="12">
    <source>
        <dbReference type="Proteomes" id="UP000887568"/>
    </source>
</evidence>
<dbReference type="OMA" id="AMCYSEM"/>
<dbReference type="GO" id="GO:0006887">
    <property type="term" value="P:exocytosis"/>
    <property type="evidence" value="ECO:0007669"/>
    <property type="project" value="UniProtKB-KW"/>
</dbReference>
<dbReference type="AlphaFoldDB" id="A0A914AK60"/>
<dbReference type="Proteomes" id="UP000887568">
    <property type="component" value="Unplaced"/>
</dbReference>
<dbReference type="RefSeq" id="XP_038064117.1">
    <property type="nucleotide sequence ID" value="XM_038208189.1"/>
</dbReference>
<keyword evidence="12" id="KW-1185">Reference proteome</keyword>
<dbReference type="SMART" id="SM00239">
    <property type="entry name" value="C2"/>
    <property type="match status" value="2"/>
</dbReference>
<dbReference type="InterPro" id="IPR052095">
    <property type="entry name" value="UNC-13_domain"/>
</dbReference>
<dbReference type="GeneID" id="119734669"/>
<protein>
    <submittedName>
        <fullName evidence="11">Uncharacterized protein</fullName>
    </submittedName>
</protein>
<evidence type="ECO:0000256" key="7">
    <source>
        <dbReference type="ARBA" id="ARBA00022753"/>
    </source>
</evidence>
<evidence type="ECO:0000313" key="11">
    <source>
        <dbReference type="EnsemblMetazoa" id="XP_038064117.1"/>
    </source>
</evidence>
<dbReference type="PROSITE" id="PS51258">
    <property type="entry name" value="MHD1"/>
    <property type="match status" value="1"/>
</dbReference>
<evidence type="ECO:0000259" key="10">
    <source>
        <dbReference type="PROSITE" id="PS51259"/>
    </source>
</evidence>
<feature type="domain" description="C2" evidence="8">
    <location>
        <begin position="1069"/>
        <end position="1195"/>
    </location>
</feature>
<comment type="similarity">
    <text evidence="4">Belongs to the unc-13 family.</text>
</comment>
<evidence type="ECO:0000256" key="4">
    <source>
        <dbReference type="ARBA" id="ARBA00005823"/>
    </source>
</evidence>
<dbReference type="Gene3D" id="2.60.40.150">
    <property type="entry name" value="C2 domain"/>
    <property type="match status" value="2"/>
</dbReference>
<keyword evidence="5" id="KW-0268">Exocytosis</keyword>
<dbReference type="InterPro" id="IPR000008">
    <property type="entry name" value="C2_dom"/>
</dbReference>
<dbReference type="Pfam" id="PF06292">
    <property type="entry name" value="MUN"/>
    <property type="match status" value="1"/>
</dbReference>
<evidence type="ECO:0000256" key="5">
    <source>
        <dbReference type="ARBA" id="ARBA00022483"/>
    </source>
</evidence>